<sequence>MMCITFSQRRQAYTVTSILGIRMVDMTHLPPFTITVCRGDSGCRYKVLDTDPLATPLQDRLQSQCLNRQASSAHSVLRLALSGCPNSCSQPQIRDFGLQGRMEPSITAEPCLFCHACVQSCPEGFIQLNDEGPVISDECLACGRCVRACPSGTLRPGKKGWTLLAGGKLGRTPKLAVPIGHWLSDDEVTWEIATILERYLQEAAPGERLRSWLERSLWKEESPEALGPLLYKLNRPAD</sequence>
<dbReference type="InterPro" id="IPR017896">
    <property type="entry name" value="4Fe4S_Fe-S-bd"/>
</dbReference>
<feature type="domain" description="4Fe-4S ferredoxin-type" evidence="5">
    <location>
        <begin position="131"/>
        <end position="159"/>
    </location>
</feature>
<dbReference type="SUPFAM" id="SSF56014">
    <property type="entry name" value="Nitrite and sulphite reductase 4Fe-4S domain-like"/>
    <property type="match status" value="1"/>
</dbReference>
<dbReference type="PROSITE" id="PS51379">
    <property type="entry name" value="4FE4S_FER_2"/>
    <property type="match status" value="2"/>
</dbReference>
<dbReference type="AlphaFoldDB" id="A0A6I3SHU0"/>
<dbReference type="InterPro" id="IPR006066">
    <property type="entry name" value="NO2/SO3_Rdtase_FeS/sirohaem_BS"/>
</dbReference>
<feature type="domain" description="4Fe-4S ferredoxin-type" evidence="5">
    <location>
        <begin position="102"/>
        <end position="130"/>
    </location>
</feature>
<evidence type="ECO:0000256" key="3">
    <source>
        <dbReference type="ARBA" id="ARBA00023004"/>
    </source>
</evidence>
<dbReference type="Gene3D" id="3.30.413.10">
    <property type="entry name" value="Sulfite Reductase Hemoprotein, domain 1"/>
    <property type="match status" value="1"/>
</dbReference>
<evidence type="ECO:0000256" key="2">
    <source>
        <dbReference type="ARBA" id="ARBA00022723"/>
    </source>
</evidence>
<dbReference type="InterPro" id="IPR045854">
    <property type="entry name" value="NO2/SO3_Rdtase_4Fe4S_sf"/>
</dbReference>
<gene>
    <name evidence="6" type="ORF">GJ688_05555</name>
</gene>
<keyword evidence="4" id="KW-0411">Iron-sulfur</keyword>
<dbReference type="Pfam" id="PF00037">
    <property type="entry name" value="Fer4"/>
    <property type="match status" value="1"/>
</dbReference>
<dbReference type="InterPro" id="IPR006067">
    <property type="entry name" value="NO2/SO3_Rdtase_4Fe4S_dom"/>
</dbReference>
<dbReference type="EMBL" id="WNKU01000004">
    <property type="protein sequence ID" value="MTV48449.1"/>
    <property type="molecule type" value="Genomic_DNA"/>
</dbReference>
<dbReference type="GO" id="GO:0016491">
    <property type="term" value="F:oxidoreductase activity"/>
    <property type="evidence" value="ECO:0007669"/>
    <property type="project" value="InterPro"/>
</dbReference>
<dbReference type="GO" id="GO:0046872">
    <property type="term" value="F:metal ion binding"/>
    <property type="evidence" value="ECO:0007669"/>
    <property type="project" value="UniProtKB-KW"/>
</dbReference>
<dbReference type="PROSITE" id="PS00365">
    <property type="entry name" value="NIR_SIR"/>
    <property type="match status" value="1"/>
</dbReference>
<dbReference type="Proteomes" id="UP000430670">
    <property type="component" value="Unassembled WGS sequence"/>
</dbReference>
<keyword evidence="2" id="KW-0479">Metal-binding</keyword>
<organism evidence="6 7">
    <name type="scientific">Heliobacterium mobile</name>
    <name type="common">Heliobacillus mobilis</name>
    <dbReference type="NCBI Taxonomy" id="28064"/>
    <lineage>
        <taxon>Bacteria</taxon>
        <taxon>Bacillati</taxon>
        <taxon>Bacillota</taxon>
        <taxon>Clostridia</taxon>
        <taxon>Eubacteriales</taxon>
        <taxon>Heliobacteriaceae</taxon>
        <taxon>Heliobacterium</taxon>
    </lineage>
</organism>
<dbReference type="GO" id="GO:0020037">
    <property type="term" value="F:heme binding"/>
    <property type="evidence" value="ECO:0007669"/>
    <property type="project" value="InterPro"/>
</dbReference>
<dbReference type="OrthoDB" id="9800558at2"/>
<evidence type="ECO:0000313" key="7">
    <source>
        <dbReference type="Proteomes" id="UP000430670"/>
    </source>
</evidence>
<keyword evidence="7" id="KW-1185">Reference proteome</keyword>
<dbReference type="Gene3D" id="3.30.70.20">
    <property type="match status" value="1"/>
</dbReference>
<dbReference type="Pfam" id="PF01077">
    <property type="entry name" value="NIR_SIR"/>
    <property type="match status" value="1"/>
</dbReference>
<name>A0A6I3SHU0_HELMO</name>
<dbReference type="InterPro" id="IPR017900">
    <property type="entry name" value="4Fe4S_Fe_S_CS"/>
</dbReference>
<evidence type="ECO:0000256" key="4">
    <source>
        <dbReference type="ARBA" id="ARBA00023014"/>
    </source>
</evidence>
<keyword evidence="1" id="KW-0004">4Fe-4S</keyword>
<evidence type="ECO:0000256" key="1">
    <source>
        <dbReference type="ARBA" id="ARBA00022485"/>
    </source>
</evidence>
<reference evidence="6 7" key="1">
    <citation type="submission" date="2019-11" db="EMBL/GenBank/DDBJ databases">
        <title>Whole-genome sequence of a the green, strictly anaerobic photosynthetic bacterium Heliobacillus mobilis DSM 6151.</title>
        <authorList>
            <person name="Kyndt J.A."/>
            <person name="Meyer T.E."/>
        </authorList>
    </citation>
    <scope>NUCLEOTIDE SEQUENCE [LARGE SCALE GENOMIC DNA]</scope>
    <source>
        <strain evidence="6 7">DSM 6151</strain>
    </source>
</reference>
<accession>A0A6I3SHU0</accession>
<evidence type="ECO:0000313" key="6">
    <source>
        <dbReference type="EMBL" id="MTV48449.1"/>
    </source>
</evidence>
<keyword evidence="3" id="KW-0408">Iron</keyword>
<dbReference type="SUPFAM" id="SSF54862">
    <property type="entry name" value="4Fe-4S ferredoxins"/>
    <property type="match status" value="1"/>
</dbReference>
<dbReference type="PROSITE" id="PS00198">
    <property type="entry name" value="4FE4S_FER_1"/>
    <property type="match status" value="1"/>
</dbReference>
<dbReference type="PRINTS" id="PR00397">
    <property type="entry name" value="SIROHAEM"/>
</dbReference>
<evidence type="ECO:0000259" key="5">
    <source>
        <dbReference type="PROSITE" id="PS51379"/>
    </source>
</evidence>
<comment type="caution">
    <text evidence="6">The sequence shown here is derived from an EMBL/GenBank/DDBJ whole genome shotgun (WGS) entry which is preliminary data.</text>
</comment>
<dbReference type="GO" id="GO:0051539">
    <property type="term" value="F:4 iron, 4 sulfur cluster binding"/>
    <property type="evidence" value="ECO:0007669"/>
    <property type="project" value="UniProtKB-KW"/>
</dbReference>
<protein>
    <submittedName>
        <fullName evidence="6">4Fe-4S dicluster domain-containing protein</fullName>
    </submittedName>
</protein>
<proteinExistence type="predicted"/>